<keyword evidence="5" id="KW-0732">Signal</keyword>
<evidence type="ECO:0000259" key="6">
    <source>
        <dbReference type="PROSITE" id="PS51007"/>
    </source>
</evidence>
<evidence type="ECO:0000313" key="7">
    <source>
        <dbReference type="EMBL" id="MDQ0470217.1"/>
    </source>
</evidence>
<comment type="caution">
    <text evidence="7">The sequence shown here is derived from an EMBL/GenBank/DDBJ whole genome shotgun (WGS) entry which is preliminary data.</text>
</comment>
<keyword evidence="3 4" id="KW-0408">Iron</keyword>
<evidence type="ECO:0000256" key="3">
    <source>
        <dbReference type="ARBA" id="ARBA00023004"/>
    </source>
</evidence>
<feature type="signal peptide" evidence="5">
    <location>
        <begin position="1"/>
        <end position="22"/>
    </location>
</feature>
<dbReference type="InterPro" id="IPR036909">
    <property type="entry name" value="Cyt_c-like_dom_sf"/>
</dbReference>
<dbReference type="InterPro" id="IPR009056">
    <property type="entry name" value="Cyt_c-like_dom"/>
</dbReference>
<keyword evidence="8" id="KW-1185">Reference proteome</keyword>
<name>A0ABU0J7H3_9HYPH</name>
<evidence type="ECO:0000256" key="2">
    <source>
        <dbReference type="ARBA" id="ARBA00022723"/>
    </source>
</evidence>
<accession>A0ABU0J7H3</accession>
<evidence type="ECO:0000256" key="5">
    <source>
        <dbReference type="SAM" id="SignalP"/>
    </source>
</evidence>
<dbReference type="Gene3D" id="1.10.760.10">
    <property type="entry name" value="Cytochrome c-like domain"/>
    <property type="match status" value="1"/>
</dbReference>
<protein>
    <submittedName>
        <fullName evidence="7">Cytochrome c5</fullName>
    </submittedName>
</protein>
<evidence type="ECO:0000313" key="8">
    <source>
        <dbReference type="Proteomes" id="UP001242480"/>
    </source>
</evidence>
<evidence type="ECO:0000256" key="4">
    <source>
        <dbReference type="PROSITE-ProRule" id="PRU00433"/>
    </source>
</evidence>
<dbReference type="PROSITE" id="PS51007">
    <property type="entry name" value="CYTC"/>
    <property type="match status" value="1"/>
</dbReference>
<dbReference type="EMBL" id="JAUSVX010000005">
    <property type="protein sequence ID" value="MDQ0470217.1"/>
    <property type="molecule type" value="Genomic_DNA"/>
</dbReference>
<feature type="chain" id="PRO_5046352727" evidence="5">
    <location>
        <begin position="23"/>
        <end position="107"/>
    </location>
</feature>
<dbReference type="RefSeq" id="WP_307273875.1">
    <property type="nucleotide sequence ID" value="NZ_JAUSVX010000005.1"/>
</dbReference>
<keyword evidence="1 4" id="KW-0349">Heme</keyword>
<feature type="domain" description="Cytochrome c" evidence="6">
    <location>
        <begin position="32"/>
        <end position="107"/>
    </location>
</feature>
<sequence length="107" mass="11540">MQRTIFLPLLLFAFAAPNIAGAQTLTLKSDSIDVPDRATMFTGPGSDVVNNNCVACHSAGMILTQPKLPEATWKAEAEKMIHVYKAPVDDKDVPAIVDYLTKLKAAP</sequence>
<dbReference type="Proteomes" id="UP001242480">
    <property type="component" value="Unassembled WGS sequence"/>
</dbReference>
<gene>
    <name evidence="7" type="ORF">QO011_003233</name>
</gene>
<organism evidence="7 8">
    <name type="scientific">Labrys wisconsinensis</name>
    <dbReference type="NCBI Taxonomy" id="425677"/>
    <lineage>
        <taxon>Bacteria</taxon>
        <taxon>Pseudomonadati</taxon>
        <taxon>Pseudomonadota</taxon>
        <taxon>Alphaproteobacteria</taxon>
        <taxon>Hyphomicrobiales</taxon>
        <taxon>Xanthobacteraceae</taxon>
        <taxon>Labrys</taxon>
    </lineage>
</organism>
<reference evidence="7 8" key="1">
    <citation type="submission" date="2023-07" db="EMBL/GenBank/DDBJ databases">
        <title>Genomic Encyclopedia of Type Strains, Phase IV (KMG-IV): sequencing the most valuable type-strain genomes for metagenomic binning, comparative biology and taxonomic classification.</title>
        <authorList>
            <person name="Goeker M."/>
        </authorList>
    </citation>
    <scope>NUCLEOTIDE SEQUENCE [LARGE SCALE GENOMIC DNA]</scope>
    <source>
        <strain evidence="7 8">DSM 19619</strain>
    </source>
</reference>
<evidence type="ECO:0000256" key="1">
    <source>
        <dbReference type="ARBA" id="ARBA00022617"/>
    </source>
</evidence>
<dbReference type="SUPFAM" id="SSF46626">
    <property type="entry name" value="Cytochrome c"/>
    <property type="match status" value="1"/>
</dbReference>
<keyword evidence="2 4" id="KW-0479">Metal-binding</keyword>
<proteinExistence type="predicted"/>